<proteinExistence type="predicted"/>
<name>A0A839IW50_9GAMM</name>
<protein>
    <submittedName>
        <fullName evidence="1">Molecular chaperone</fullName>
    </submittedName>
</protein>
<sequence>MTHLRLLLLFLAFLPGISYAQLAVFPEKVVFEPGQRSVRLNLQNRGNETYTYRIGWQDIVMDSLGLIKQVDDEKNPRKTPAASKMIRYAPRQVILEPGETQAVRVMLRRPADLKDGEYRSHMLFQRLQTVKGINTPATATTPGISMDLLIGTSIPVFVRQGDGEADLEFNNLELKKKEGKYFLNMQVERKGLYSSRAVVNLYEDGNNVPVMMSVQVMYTDNDRYTYSIPVQNSAAIDRNKKYILEIEYNLRNGEKQLVRKNISI</sequence>
<dbReference type="InterPro" id="IPR008962">
    <property type="entry name" value="PapD-like_sf"/>
</dbReference>
<dbReference type="RefSeq" id="WP_182810626.1">
    <property type="nucleotide sequence ID" value="NZ_JACJFM010000037.1"/>
</dbReference>
<reference evidence="1 2" key="1">
    <citation type="submission" date="2020-08" db="EMBL/GenBank/DDBJ databases">
        <title>Oceanospirillum sp. nov. isolated from marine sediment.</title>
        <authorList>
            <person name="Ji X."/>
        </authorList>
    </citation>
    <scope>NUCLEOTIDE SEQUENCE [LARGE SCALE GENOMIC DNA]</scope>
    <source>
        <strain evidence="1 2">D5</strain>
    </source>
</reference>
<dbReference type="AlphaFoldDB" id="A0A839IW50"/>
<evidence type="ECO:0000313" key="2">
    <source>
        <dbReference type="Proteomes" id="UP000565262"/>
    </source>
</evidence>
<organism evidence="1 2">
    <name type="scientific">Oceanospirillum sediminis</name>
    <dbReference type="NCBI Taxonomy" id="2760088"/>
    <lineage>
        <taxon>Bacteria</taxon>
        <taxon>Pseudomonadati</taxon>
        <taxon>Pseudomonadota</taxon>
        <taxon>Gammaproteobacteria</taxon>
        <taxon>Oceanospirillales</taxon>
        <taxon>Oceanospirillaceae</taxon>
        <taxon>Oceanospirillum</taxon>
    </lineage>
</organism>
<dbReference type="SUPFAM" id="SSF49354">
    <property type="entry name" value="PapD-like"/>
    <property type="match status" value="1"/>
</dbReference>
<accession>A0A839IW50</accession>
<evidence type="ECO:0000313" key="1">
    <source>
        <dbReference type="EMBL" id="MBB1488854.1"/>
    </source>
</evidence>
<gene>
    <name evidence="1" type="ORF">H4O21_19780</name>
</gene>
<dbReference type="Proteomes" id="UP000565262">
    <property type="component" value="Unassembled WGS sequence"/>
</dbReference>
<keyword evidence="2" id="KW-1185">Reference proteome</keyword>
<dbReference type="EMBL" id="JACJFM010000037">
    <property type="protein sequence ID" value="MBB1488854.1"/>
    <property type="molecule type" value="Genomic_DNA"/>
</dbReference>
<comment type="caution">
    <text evidence="1">The sequence shown here is derived from an EMBL/GenBank/DDBJ whole genome shotgun (WGS) entry which is preliminary data.</text>
</comment>